<dbReference type="GO" id="GO:0005829">
    <property type="term" value="C:cytosol"/>
    <property type="evidence" value="ECO:0007669"/>
    <property type="project" value="TreeGrafter"/>
</dbReference>
<dbReference type="Pfam" id="PF00316">
    <property type="entry name" value="FBPase"/>
    <property type="match status" value="1"/>
</dbReference>
<keyword evidence="4" id="KW-0963">Cytoplasm</keyword>
<comment type="catalytic activity">
    <reaction evidence="1">
        <text>beta-D-fructose 1,6-bisphosphate + H2O = beta-D-fructose 6-phosphate + phosphate</text>
        <dbReference type="Rhea" id="RHEA:11064"/>
        <dbReference type="ChEBI" id="CHEBI:15377"/>
        <dbReference type="ChEBI" id="CHEBI:32966"/>
        <dbReference type="ChEBI" id="CHEBI:43474"/>
        <dbReference type="ChEBI" id="CHEBI:57634"/>
        <dbReference type="EC" id="3.1.3.11"/>
    </reaction>
</comment>
<dbReference type="InterPro" id="IPR028343">
    <property type="entry name" value="FBPtase"/>
</dbReference>
<dbReference type="GO" id="GO:0006094">
    <property type="term" value="P:gluconeogenesis"/>
    <property type="evidence" value="ECO:0007669"/>
    <property type="project" value="TreeGrafter"/>
</dbReference>
<dbReference type="GO" id="GO:0006002">
    <property type="term" value="P:fructose 6-phosphate metabolic process"/>
    <property type="evidence" value="ECO:0007669"/>
    <property type="project" value="TreeGrafter"/>
</dbReference>
<dbReference type="InterPro" id="IPR000146">
    <property type="entry name" value="FBPase_class-1"/>
</dbReference>
<protein>
    <recommendedName>
        <fullName evidence="3">fructose-bisphosphatase</fullName>
        <ecNumber evidence="3">3.1.3.11</ecNumber>
    </recommendedName>
</protein>
<evidence type="ECO:0000256" key="5">
    <source>
        <dbReference type="ARBA" id="ARBA00022801"/>
    </source>
</evidence>
<evidence type="ECO:0000256" key="7">
    <source>
        <dbReference type="ARBA" id="ARBA00024331"/>
    </source>
</evidence>
<dbReference type="VEuPathDB" id="CryptoDB:Cvel_16838"/>
<dbReference type="Gene3D" id="3.30.540.10">
    <property type="entry name" value="Fructose-1,6-Bisphosphatase, subunit A, domain 1"/>
    <property type="match status" value="1"/>
</dbReference>
<evidence type="ECO:0000256" key="3">
    <source>
        <dbReference type="ARBA" id="ARBA00013093"/>
    </source>
</evidence>
<comment type="similarity">
    <text evidence="2 8">Belongs to the FBPase class 1 family.</text>
</comment>
<dbReference type="GO" id="GO:0005986">
    <property type="term" value="P:sucrose biosynthetic process"/>
    <property type="evidence" value="ECO:0007669"/>
    <property type="project" value="TreeGrafter"/>
</dbReference>
<evidence type="ECO:0000256" key="4">
    <source>
        <dbReference type="ARBA" id="ARBA00022490"/>
    </source>
</evidence>
<comment type="pathway">
    <text evidence="7">Carbohydrate biosynthesis.</text>
</comment>
<evidence type="ECO:0000256" key="1">
    <source>
        <dbReference type="ARBA" id="ARBA00001273"/>
    </source>
</evidence>
<evidence type="ECO:0000256" key="6">
    <source>
        <dbReference type="ARBA" id="ARBA00023277"/>
    </source>
</evidence>
<evidence type="ECO:0000313" key="11">
    <source>
        <dbReference type="EMBL" id="CEM12295.1"/>
    </source>
</evidence>
<proteinExistence type="inferred from homology"/>
<dbReference type="SUPFAM" id="SSF56655">
    <property type="entry name" value="Carbohydrate phosphatase"/>
    <property type="match status" value="1"/>
</dbReference>
<dbReference type="PANTHER" id="PTHR11556">
    <property type="entry name" value="FRUCTOSE-1,6-BISPHOSPHATASE-RELATED"/>
    <property type="match status" value="1"/>
</dbReference>
<feature type="domain" description="Fructose-1-6-bisphosphatase class I N-terminal" evidence="9">
    <location>
        <begin position="13"/>
        <end position="199"/>
    </location>
</feature>
<evidence type="ECO:0000256" key="2">
    <source>
        <dbReference type="ARBA" id="ARBA00010941"/>
    </source>
</evidence>
<reference evidence="11" key="1">
    <citation type="submission" date="2014-11" db="EMBL/GenBank/DDBJ databases">
        <authorList>
            <person name="Otto D Thomas"/>
            <person name="Naeem Raeece"/>
        </authorList>
    </citation>
    <scope>NUCLEOTIDE SEQUENCE</scope>
</reference>
<organism evidence="11">
    <name type="scientific">Chromera velia CCMP2878</name>
    <dbReference type="NCBI Taxonomy" id="1169474"/>
    <lineage>
        <taxon>Eukaryota</taxon>
        <taxon>Sar</taxon>
        <taxon>Alveolata</taxon>
        <taxon>Colpodellida</taxon>
        <taxon>Chromeraceae</taxon>
        <taxon>Chromera</taxon>
    </lineage>
</organism>
<dbReference type="InterPro" id="IPR044015">
    <property type="entry name" value="FBPase_C_dom"/>
</dbReference>
<dbReference type="Pfam" id="PF18913">
    <property type="entry name" value="FBPase_C"/>
    <property type="match status" value="1"/>
</dbReference>
<dbReference type="PIRSF" id="PIRSF000904">
    <property type="entry name" value="FBPtase_SBPase"/>
    <property type="match status" value="1"/>
</dbReference>
<evidence type="ECO:0000256" key="8">
    <source>
        <dbReference type="RuleBase" id="RU000508"/>
    </source>
</evidence>
<dbReference type="GO" id="GO:0006000">
    <property type="term" value="P:fructose metabolic process"/>
    <property type="evidence" value="ECO:0007669"/>
    <property type="project" value="TreeGrafter"/>
</dbReference>
<sequence>MSEETRPIPELGEFILSQKRFIPEAIRNEIIPVFTAFKLAAKVITLELSHSNTWDMTSDFHQEPVVSVATQKLHEAFKNRCVVAGFATSEDDEFVQVDAALDKNLVAVVHPLDNFKGDGVEADTHTNVSAGTTLALYQRVSPVGGPVTAEDFLQKGDQMVAAAYVVYGSSTILVMTLGKQAGVHGFTLDGGLGVFYLSHRDIRIPPTTSAAPFSVDLGKRRHFSKELLAFVDDCQAKGRGLRYIGSVVADVHRNLLKGGLFLYPPTFTEKRPSVYLVFQCIPLAFLIENAGGEASTGDSRILGLEPENLDSRCSFFAGSSDLVGGVKAAVMQKA</sequence>
<feature type="domain" description="Fructose-1-6-bisphosphatase class 1 C-terminal" evidence="10">
    <location>
        <begin position="211"/>
        <end position="329"/>
    </location>
</feature>
<evidence type="ECO:0000259" key="9">
    <source>
        <dbReference type="Pfam" id="PF00316"/>
    </source>
</evidence>
<dbReference type="GO" id="GO:0042132">
    <property type="term" value="F:fructose 1,6-bisphosphate 1-phosphatase activity"/>
    <property type="evidence" value="ECO:0007669"/>
    <property type="project" value="UniProtKB-EC"/>
</dbReference>
<gene>
    <name evidence="11" type="ORF">Cvel_16838</name>
</gene>
<dbReference type="EC" id="3.1.3.11" evidence="3"/>
<dbReference type="PhylomeDB" id="A0A0G4FHB3"/>
<name>A0A0G4FHB3_9ALVE</name>
<dbReference type="InterPro" id="IPR033391">
    <property type="entry name" value="FBPase_N"/>
</dbReference>
<keyword evidence="5 8" id="KW-0378">Hydrolase</keyword>
<evidence type="ECO:0000259" key="10">
    <source>
        <dbReference type="Pfam" id="PF18913"/>
    </source>
</evidence>
<dbReference type="GO" id="GO:0030388">
    <property type="term" value="P:fructose 1,6-bisphosphate metabolic process"/>
    <property type="evidence" value="ECO:0007669"/>
    <property type="project" value="TreeGrafter"/>
</dbReference>
<dbReference type="EMBL" id="CDMZ01000348">
    <property type="protein sequence ID" value="CEM12295.1"/>
    <property type="molecule type" value="Genomic_DNA"/>
</dbReference>
<dbReference type="PANTHER" id="PTHR11556:SF35">
    <property type="entry name" value="SEDOHEPTULOSE-1,7-BISPHOSPHATASE, CHLOROPLASTIC"/>
    <property type="match status" value="1"/>
</dbReference>
<accession>A0A0G4FHB3</accession>
<dbReference type="PRINTS" id="PR00115">
    <property type="entry name" value="F16BPHPHTASE"/>
</dbReference>
<keyword evidence="6 8" id="KW-0119">Carbohydrate metabolism</keyword>
<dbReference type="AlphaFoldDB" id="A0A0G4FHB3"/>
<dbReference type="Gene3D" id="3.40.190.80">
    <property type="match status" value="1"/>
</dbReference>